<organism evidence="1">
    <name type="scientific">marine sediment metagenome</name>
    <dbReference type="NCBI Taxonomy" id="412755"/>
    <lineage>
        <taxon>unclassified sequences</taxon>
        <taxon>metagenomes</taxon>
        <taxon>ecological metagenomes</taxon>
    </lineage>
</organism>
<reference evidence="1" key="1">
    <citation type="journal article" date="2015" name="Nature">
        <title>Complex archaea that bridge the gap between prokaryotes and eukaryotes.</title>
        <authorList>
            <person name="Spang A."/>
            <person name="Saw J.H."/>
            <person name="Jorgensen S.L."/>
            <person name="Zaremba-Niedzwiedzka K."/>
            <person name="Martijn J."/>
            <person name="Lind A.E."/>
            <person name="van Eijk R."/>
            <person name="Schleper C."/>
            <person name="Guy L."/>
            <person name="Ettema T.J."/>
        </authorList>
    </citation>
    <scope>NUCLEOTIDE SEQUENCE</scope>
</reference>
<sequence>MRHAAVRLIAPEHRGDWPDFWAFPDWACDLGTEEPTMKFWHVCFQGICGTRAIGWFQWLIPGWRDDWKDFRQRLAERAGKFGLTTVYIYNDPRPMARDMYDLVNEMNGAKNGA</sequence>
<gene>
    <name evidence="1" type="ORF">LCGC14_0403220</name>
</gene>
<proteinExistence type="predicted"/>
<evidence type="ECO:0008006" key="2">
    <source>
        <dbReference type="Google" id="ProtNLM"/>
    </source>
</evidence>
<dbReference type="EMBL" id="LAZR01000349">
    <property type="protein sequence ID" value="KKN73150.1"/>
    <property type="molecule type" value="Genomic_DNA"/>
</dbReference>
<name>A0A0F9SW38_9ZZZZ</name>
<dbReference type="AlphaFoldDB" id="A0A0F9SW38"/>
<accession>A0A0F9SW38</accession>
<comment type="caution">
    <text evidence="1">The sequence shown here is derived from an EMBL/GenBank/DDBJ whole genome shotgun (WGS) entry which is preliminary data.</text>
</comment>
<protein>
    <recommendedName>
        <fullName evidence="2">DUF72 domain-containing protein</fullName>
    </recommendedName>
</protein>
<evidence type="ECO:0000313" key="1">
    <source>
        <dbReference type="EMBL" id="KKN73150.1"/>
    </source>
</evidence>